<dbReference type="SUPFAM" id="SSF55781">
    <property type="entry name" value="GAF domain-like"/>
    <property type="match status" value="2"/>
</dbReference>
<dbReference type="PROSITE" id="PS50045">
    <property type="entry name" value="SIGMA54_INTERACT_4"/>
    <property type="match status" value="1"/>
</dbReference>
<evidence type="ECO:0000256" key="1">
    <source>
        <dbReference type="ARBA" id="ARBA00022741"/>
    </source>
</evidence>
<evidence type="ECO:0000256" key="6">
    <source>
        <dbReference type="ARBA" id="ARBA00023163"/>
    </source>
</evidence>
<dbReference type="Gene3D" id="1.10.10.60">
    <property type="entry name" value="Homeodomain-like"/>
    <property type="match status" value="1"/>
</dbReference>
<dbReference type="InterPro" id="IPR002197">
    <property type="entry name" value="HTH_Fis"/>
</dbReference>
<dbReference type="SUPFAM" id="SSF52540">
    <property type="entry name" value="P-loop containing nucleoside triphosphate hydrolases"/>
    <property type="match status" value="1"/>
</dbReference>
<gene>
    <name evidence="9" type="ORF">GCM10007423_19600</name>
</gene>
<dbReference type="InterPro" id="IPR025662">
    <property type="entry name" value="Sigma_54_int_dom_ATP-bd_1"/>
</dbReference>
<dbReference type="Pfam" id="PF00158">
    <property type="entry name" value="Sigma54_activat"/>
    <property type="match status" value="1"/>
</dbReference>
<keyword evidence="10" id="KW-1185">Reference proteome</keyword>
<dbReference type="PROSITE" id="PS00675">
    <property type="entry name" value="SIGMA54_INTERACT_1"/>
    <property type="match status" value="1"/>
</dbReference>
<organism evidence="9 10">
    <name type="scientific">Dyadobacter endophyticus</name>
    <dbReference type="NCBI Taxonomy" id="1749036"/>
    <lineage>
        <taxon>Bacteria</taxon>
        <taxon>Pseudomonadati</taxon>
        <taxon>Bacteroidota</taxon>
        <taxon>Cytophagia</taxon>
        <taxon>Cytophagales</taxon>
        <taxon>Spirosomataceae</taxon>
        <taxon>Dyadobacter</taxon>
    </lineage>
</organism>
<evidence type="ECO:0000256" key="4">
    <source>
        <dbReference type="ARBA" id="ARBA00023125"/>
    </source>
</evidence>
<accession>A0ABQ1YLW4</accession>
<dbReference type="Gene3D" id="3.40.50.300">
    <property type="entry name" value="P-loop containing nucleotide triphosphate hydrolases"/>
    <property type="match status" value="1"/>
</dbReference>
<comment type="caution">
    <text evidence="9">The sequence shown here is derived from an EMBL/GenBank/DDBJ whole genome shotgun (WGS) entry which is preliminary data.</text>
</comment>
<evidence type="ECO:0000256" key="5">
    <source>
        <dbReference type="ARBA" id="ARBA00023159"/>
    </source>
</evidence>
<protein>
    <submittedName>
        <fullName evidence="9">Fis family transcriptional regulator</fullName>
    </submittedName>
</protein>
<dbReference type="PROSITE" id="PS00688">
    <property type="entry name" value="SIGMA54_INTERACT_3"/>
    <property type="match status" value="1"/>
</dbReference>
<dbReference type="InterPro" id="IPR058031">
    <property type="entry name" value="AAA_lid_NorR"/>
</dbReference>
<keyword evidence="6" id="KW-0804">Transcription</keyword>
<dbReference type="InterPro" id="IPR009057">
    <property type="entry name" value="Homeodomain-like_sf"/>
</dbReference>
<keyword evidence="2" id="KW-0067">ATP-binding</keyword>
<keyword evidence="1" id="KW-0547">Nucleotide-binding</keyword>
<dbReference type="CDD" id="cd00009">
    <property type="entry name" value="AAA"/>
    <property type="match status" value="1"/>
</dbReference>
<feature type="domain" description="Sigma-54 factor interaction" evidence="8">
    <location>
        <begin position="385"/>
        <end position="614"/>
    </location>
</feature>
<dbReference type="PANTHER" id="PTHR32071">
    <property type="entry name" value="TRANSCRIPTIONAL REGULATORY PROTEIN"/>
    <property type="match status" value="1"/>
</dbReference>
<dbReference type="SMART" id="SM00382">
    <property type="entry name" value="AAA"/>
    <property type="match status" value="1"/>
</dbReference>
<reference evidence="10" key="1">
    <citation type="journal article" date="2019" name="Int. J. Syst. Evol. Microbiol.">
        <title>The Global Catalogue of Microorganisms (GCM) 10K type strain sequencing project: providing services to taxonomists for standard genome sequencing and annotation.</title>
        <authorList>
            <consortium name="The Broad Institute Genomics Platform"/>
            <consortium name="The Broad Institute Genome Sequencing Center for Infectious Disease"/>
            <person name="Wu L."/>
            <person name="Ma J."/>
        </authorList>
    </citation>
    <scope>NUCLEOTIDE SEQUENCE [LARGE SCALE GENOMIC DNA]</scope>
    <source>
        <strain evidence="10">CGMCC 1.15288</strain>
    </source>
</reference>
<evidence type="ECO:0000313" key="10">
    <source>
        <dbReference type="Proteomes" id="UP000600214"/>
    </source>
</evidence>
<keyword evidence="3" id="KW-0805">Transcription regulation</keyword>
<dbReference type="Proteomes" id="UP000600214">
    <property type="component" value="Unassembled WGS sequence"/>
</dbReference>
<dbReference type="EMBL" id="BMIA01000001">
    <property type="protein sequence ID" value="GGH31035.1"/>
    <property type="molecule type" value="Genomic_DNA"/>
</dbReference>
<sequence length="695" mass="78660">MRMLRNEELAEKERINDALLELSNRMVKVRDRKDLLHVINSGLRKAINFTACVMTILDEVHQTYNAFLTDPESKSRDYAAYNEAISTPYPVGDGIYDVAARSEEPVLFDMRNFDVENAPVWFKLHYAAGAREMLIKALPGEDVRRHSLILFSDETGTFDDCAVHIIERIASQLSTAASNITANEEILNRESEKSFLLDFSQNIAAVRTKPDLEAAISDALEHLLSTRLAMIRVIEDDGVTLTPYLWDISLFAGVMDMFDQLANRRATVDEYFFAQVLASKEPIVIDIAEEERKGNSPNYIAFWKRLGLKNVYAAALRVGQENLGTMFFLSDNLNLNLLKGLCAQISIAISNIRANEKILAYKQLLEIENDQLKEQIRTIYNFSEIVGSGPEMQEVYHLMSLVADSASTVLLLGETGTGKELIARAIHSASPRRDKLMIKVNCAALPASLIESELFGHEKGAFTGAVERRIGKFELADQSTLFLDEIGEMPLEAQVKLLRVLQEKELERIGGKTTIKVDVRIIAATNRNLEEEVRAGRFRSDLYYRLNVFPIVLPPLRNRRDDIVPLTHFFVDRYNKTSGRKVTGFSPRVIQELQAYPWPGNVRELEHLVERSVLLSEDAIIREIHLPKLRPEEKMPVAPLSRTLSEVERTYIIEVLRQFQGKISGMDGAAEFLDIPATTLHSKIKKLKISKADYF</sequence>
<evidence type="ECO:0000259" key="8">
    <source>
        <dbReference type="PROSITE" id="PS50045"/>
    </source>
</evidence>
<feature type="coiled-coil region" evidence="7">
    <location>
        <begin position="5"/>
        <end position="32"/>
    </location>
</feature>
<dbReference type="InterPro" id="IPR029016">
    <property type="entry name" value="GAF-like_dom_sf"/>
</dbReference>
<evidence type="ECO:0000256" key="2">
    <source>
        <dbReference type="ARBA" id="ARBA00022840"/>
    </source>
</evidence>
<name>A0ABQ1YLW4_9BACT</name>
<evidence type="ECO:0000256" key="7">
    <source>
        <dbReference type="SAM" id="Coils"/>
    </source>
</evidence>
<dbReference type="InterPro" id="IPR027417">
    <property type="entry name" value="P-loop_NTPase"/>
</dbReference>
<keyword evidence="5" id="KW-0010">Activator</keyword>
<dbReference type="InterPro" id="IPR002078">
    <property type="entry name" value="Sigma_54_int"/>
</dbReference>
<dbReference type="InterPro" id="IPR003593">
    <property type="entry name" value="AAA+_ATPase"/>
</dbReference>
<dbReference type="PANTHER" id="PTHR32071:SF117">
    <property type="entry name" value="PTS-DEPENDENT DIHYDROXYACETONE KINASE OPERON REGULATORY PROTEIN-RELATED"/>
    <property type="match status" value="1"/>
</dbReference>
<dbReference type="Pfam" id="PF25601">
    <property type="entry name" value="AAA_lid_14"/>
    <property type="match status" value="1"/>
</dbReference>
<evidence type="ECO:0000256" key="3">
    <source>
        <dbReference type="ARBA" id="ARBA00023015"/>
    </source>
</evidence>
<dbReference type="InterPro" id="IPR025944">
    <property type="entry name" value="Sigma_54_int_dom_CS"/>
</dbReference>
<proteinExistence type="predicted"/>
<keyword evidence="4" id="KW-0238">DNA-binding</keyword>
<evidence type="ECO:0000313" key="9">
    <source>
        <dbReference type="EMBL" id="GGH31035.1"/>
    </source>
</evidence>
<dbReference type="Gene3D" id="3.30.450.40">
    <property type="match status" value="2"/>
</dbReference>
<dbReference type="SUPFAM" id="SSF46689">
    <property type="entry name" value="Homeodomain-like"/>
    <property type="match status" value="1"/>
</dbReference>
<dbReference type="Gene3D" id="1.10.8.60">
    <property type="match status" value="1"/>
</dbReference>
<keyword evidence="7" id="KW-0175">Coiled coil</keyword>
<dbReference type="Pfam" id="PF02954">
    <property type="entry name" value="HTH_8"/>
    <property type="match status" value="1"/>
</dbReference>
<dbReference type="RefSeq" id="WP_229221747.1">
    <property type="nucleotide sequence ID" value="NZ_BMIA01000001.1"/>
</dbReference>